<dbReference type="GO" id="GO:0016020">
    <property type="term" value="C:membrane"/>
    <property type="evidence" value="ECO:0007669"/>
    <property type="project" value="TreeGrafter"/>
</dbReference>
<dbReference type="SUPFAM" id="SSF55200">
    <property type="entry name" value="Translation initiation factor IF3, C-terminal domain"/>
    <property type="match status" value="1"/>
</dbReference>
<keyword evidence="3" id="KW-0648">Protein biosynthesis</keyword>
<feature type="compositionally biased region" description="Acidic residues" evidence="4">
    <location>
        <begin position="174"/>
        <end position="183"/>
    </location>
</feature>
<dbReference type="AlphaFoldDB" id="A0A6J7JX30"/>
<evidence type="ECO:0000256" key="4">
    <source>
        <dbReference type="SAM" id="MobiDB-lite"/>
    </source>
</evidence>
<evidence type="ECO:0000259" key="6">
    <source>
        <dbReference type="Pfam" id="PF05198"/>
    </source>
</evidence>
<feature type="region of interest" description="Disordered" evidence="4">
    <location>
        <begin position="174"/>
        <end position="267"/>
    </location>
</feature>
<dbReference type="FunFam" id="3.30.110.10:FF:000001">
    <property type="entry name" value="Translation initiation factor IF-3"/>
    <property type="match status" value="1"/>
</dbReference>
<proteinExistence type="inferred from homology"/>
<sequence length="267" mass="29060">MPEVRVIDENGNQAGVMRTEDALRYAQQRDLDLVEVAATARPPVCRVLDYSKYKYEQAQKKKTAKKHQTQVVTREIKFRPKIADHDYATKKGHVIRFLKGKDKVKVTIMFRGREVTHPERGRDLLERLVIDLDDICQVDQRPSLEGRNMTMMLSPSKEVINGTWTPKVPPTEEELAAEAEAEDNAGIVVGGEAPSDDAEQDDAAVTADGASDDAEGEAPAAEVEAPEADEAPAPAEDESSDDAPAAADEAPAEAAEPVAETQDAKAS</sequence>
<dbReference type="Pfam" id="PF05198">
    <property type="entry name" value="IF3_N"/>
    <property type="match status" value="1"/>
</dbReference>
<comment type="similarity">
    <text evidence="1">Belongs to the IF-3 family.</text>
</comment>
<evidence type="ECO:0000256" key="2">
    <source>
        <dbReference type="ARBA" id="ARBA00022540"/>
    </source>
</evidence>
<dbReference type="NCBIfam" id="TIGR00168">
    <property type="entry name" value="infC"/>
    <property type="match status" value="1"/>
</dbReference>
<feature type="domain" description="Translation initiation factor 3 C-terminal" evidence="5">
    <location>
        <begin position="72"/>
        <end position="155"/>
    </location>
</feature>
<dbReference type="PANTHER" id="PTHR10938">
    <property type="entry name" value="TRANSLATION INITIATION FACTOR IF-3"/>
    <property type="match status" value="1"/>
</dbReference>
<reference evidence="7" key="1">
    <citation type="submission" date="2020-05" db="EMBL/GenBank/DDBJ databases">
        <authorList>
            <person name="Chiriac C."/>
            <person name="Salcher M."/>
            <person name="Ghai R."/>
            <person name="Kavagutti S V."/>
        </authorList>
    </citation>
    <scope>NUCLEOTIDE SEQUENCE</scope>
</reference>
<dbReference type="Gene3D" id="3.30.110.10">
    <property type="entry name" value="Translation initiation factor 3 (IF-3), C-terminal domain"/>
    <property type="match status" value="1"/>
</dbReference>
<dbReference type="PANTHER" id="PTHR10938:SF0">
    <property type="entry name" value="TRANSLATION INITIATION FACTOR IF-3, MITOCHONDRIAL"/>
    <property type="match status" value="1"/>
</dbReference>
<dbReference type="InterPro" id="IPR019815">
    <property type="entry name" value="Translation_initiation_fac_3_C"/>
</dbReference>
<organism evidence="7">
    <name type="scientific">freshwater metagenome</name>
    <dbReference type="NCBI Taxonomy" id="449393"/>
    <lineage>
        <taxon>unclassified sequences</taxon>
        <taxon>metagenomes</taxon>
        <taxon>ecological metagenomes</taxon>
    </lineage>
</organism>
<dbReference type="InterPro" id="IPR019814">
    <property type="entry name" value="Translation_initiation_fac_3_N"/>
</dbReference>
<protein>
    <submittedName>
        <fullName evidence="7">Unannotated protein</fullName>
    </submittedName>
</protein>
<dbReference type="GO" id="GO:0005829">
    <property type="term" value="C:cytosol"/>
    <property type="evidence" value="ECO:0007669"/>
    <property type="project" value="TreeGrafter"/>
</dbReference>
<dbReference type="InterPro" id="IPR036787">
    <property type="entry name" value="T_IF-3_N_sf"/>
</dbReference>
<evidence type="ECO:0000256" key="3">
    <source>
        <dbReference type="ARBA" id="ARBA00022917"/>
    </source>
</evidence>
<dbReference type="Pfam" id="PF00707">
    <property type="entry name" value="IF3_C"/>
    <property type="match status" value="1"/>
</dbReference>
<dbReference type="GO" id="GO:0032790">
    <property type="term" value="P:ribosome disassembly"/>
    <property type="evidence" value="ECO:0007669"/>
    <property type="project" value="TreeGrafter"/>
</dbReference>
<dbReference type="PROSITE" id="PS00938">
    <property type="entry name" value="IF3"/>
    <property type="match status" value="1"/>
</dbReference>
<dbReference type="HAMAP" id="MF_00080">
    <property type="entry name" value="IF_3"/>
    <property type="match status" value="1"/>
</dbReference>
<dbReference type="InterPro" id="IPR036788">
    <property type="entry name" value="T_IF-3_C_sf"/>
</dbReference>
<gene>
    <name evidence="7" type="ORF">UFOPK3564_03307</name>
</gene>
<dbReference type="GO" id="GO:0043022">
    <property type="term" value="F:ribosome binding"/>
    <property type="evidence" value="ECO:0007669"/>
    <property type="project" value="TreeGrafter"/>
</dbReference>
<feature type="compositionally biased region" description="Acidic residues" evidence="4">
    <location>
        <begin position="224"/>
        <end position="241"/>
    </location>
</feature>
<dbReference type="InterPro" id="IPR019813">
    <property type="entry name" value="Translation_initiation_fac3_CS"/>
</dbReference>
<feature type="compositionally biased region" description="Low complexity" evidence="4">
    <location>
        <begin position="242"/>
        <end position="260"/>
    </location>
</feature>
<evidence type="ECO:0000256" key="1">
    <source>
        <dbReference type="ARBA" id="ARBA00005439"/>
    </source>
</evidence>
<accession>A0A6J7JX30</accession>
<name>A0A6J7JX30_9ZZZZ</name>
<evidence type="ECO:0000313" key="7">
    <source>
        <dbReference type="EMBL" id="CAB4947421.1"/>
    </source>
</evidence>
<dbReference type="EMBL" id="CAFBMK010000305">
    <property type="protein sequence ID" value="CAB4947421.1"/>
    <property type="molecule type" value="Genomic_DNA"/>
</dbReference>
<dbReference type="Gene3D" id="3.10.20.80">
    <property type="entry name" value="Translation initiation factor 3 (IF-3), N-terminal domain"/>
    <property type="match status" value="1"/>
</dbReference>
<feature type="domain" description="Translation initiation factor 3 N-terminal" evidence="6">
    <location>
        <begin position="2"/>
        <end position="64"/>
    </location>
</feature>
<dbReference type="InterPro" id="IPR001288">
    <property type="entry name" value="Translation_initiation_fac_3"/>
</dbReference>
<keyword evidence="2" id="KW-0396">Initiation factor</keyword>
<dbReference type="GO" id="GO:0003743">
    <property type="term" value="F:translation initiation factor activity"/>
    <property type="evidence" value="ECO:0007669"/>
    <property type="project" value="UniProtKB-KW"/>
</dbReference>
<evidence type="ECO:0000259" key="5">
    <source>
        <dbReference type="Pfam" id="PF00707"/>
    </source>
</evidence>
<dbReference type="SUPFAM" id="SSF54364">
    <property type="entry name" value="Translation initiation factor IF3, N-terminal domain"/>
    <property type="match status" value="1"/>
</dbReference>